<dbReference type="Proteomes" id="UP000069705">
    <property type="component" value="Unassembled WGS sequence"/>
</dbReference>
<accession>A0A124E484</accession>
<protein>
    <submittedName>
        <fullName evidence="1">Uncharacterized protein</fullName>
    </submittedName>
</protein>
<sequence>MVYDTTCLITGVNLRGIDATAVLLRRMRTGQYFPISLGIRGAYDGFGSIEGIATDLNTRLLTRFFTTAYRNGRFLAHDPTHTGDPLWFDPDITIESLLYLVERTTTHADLYGGSHPPSTVLDGDPVVLTMIAQPVWDALTSQQSRWHPLITAAFPSTITGAEIYGAHVHELADPMRQLATVSHFIAAQKWLRWAPPAEPEQRYPRGVGRQYSDAQNRGFVAAARRDYHGNPSIQAALDAYIKSVD</sequence>
<dbReference type="RefSeq" id="WP_061263510.1">
    <property type="nucleotide sequence ID" value="NZ_BCSZ01000022.1"/>
</dbReference>
<evidence type="ECO:0000313" key="2">
    <source>
        <dbReference type="Proteomes" id="UP000069705"/>
    </source>
</evidence>
<gene>
    <name evidence="1" type="ORF">RMCFA_2432</name>
</gene>
<name>A0A124E484_MYCFO</name>
<reference evidence="2" key="2">
    <citation type="submission" date="2016-02" db="EMBL/GenBank/DDBJ databases">
        <title>Draft genome sequence of five rapidly growing Mycobacterium species.</title>
        <authorList>
            <person name="Katahira K."/>
            <person name="Gotou Y."/>
            <person name="Iida K."/>
            <person name="Ogura Y."/>
            <person name="Hayashi T."/>
        </authorList>
    </citation>
    <scope>NUCLEOTIDE SEQUENCE [LARGE SCALE GENOMIC DNA]</scope>
    <source>
        <strain evidence="2">JCM6368</strain>
    </source>
</reference>
<evidence type="ECO:0000313" key="1">
    <source>
        <dbReference type="EMBL" id="GAT02320.1"/>
    </source>
</evidence>
<dbReference type="AlphaFoldDB" id="A0A124E484"/>
<proteinExistence type="predicted"/>
<dbReference type="EMBL" id="BCSZ01000022">
    <property type="protein sequence ID" value="GAT02320.1"/>
    <property type="molecule type" value="Genomic_DNA"/>
</dbReference>
<reference evidence="1 2" key="1">
    <citation type="journal article" date="2016" name="Genome Announc.">
        <title>Draft Genome Sequences of Five Rapidly Growing Mycobacterium Species, M. thermoresistibile, M. fortuitum subsp. acetamidolyticum, M. canariasense, M. brisbanense, and M. novocastrense.</title>
        <authorList>
            <person name="Katahira K."/>
            <person name="Ogura Y."/>
            <person name="Gotoh Y."/>
            <person name="Hayashi T."/>
        </authorList>
    </citation>
    <scope>NUCLEOTIDE SEQUENCE [LARGE SCALE GENOMIC DNA]</scope>
    <source>
        <strain evidence="1 2">JCM6368</strain>
    </source>
</reference>
<comment type="caution">
    <text evidence="1">The sequence shown here is derived from an EMBL/GenBank/DDBJ whole genome shotgun (WGS) entry which is preliminary data.</text>
</comment>
<organism evidence="1 2">
    <name type="scientific">Mycolicibacterium fortuitum subsp. acetamidolyticum</name>
    <dbReference type="NCBI Taxonomy" id="144550"/>
    <lineage>
        <taxon>Bacteria</taxon>
        <taxon>Bacillati</taxon>
        <taxon>Actinomycetota</taxon>
        <taxon>Actinomycetes</taxon>
        <taxon>Mycobacteriales</taxon>
        <taxon>Mycobacteriaceae</taxon>
        <taxon>Mycolicibacterium</taxon>
    </lineage>
</organism>